<organism evidence="1 2">
    <name type="scientific">Hymenobacter jeongseonensis</name>
    <dbReference type="NCBI Taxonomy" id="2791027"/>
    <lineage>
        <taxon>Bacteria</taxon>
        <taxon>Pseudomonadati</taxon>
        <taxon>Bacteroidota</taxon>
        <taxon>Cytophagia</taxon>
        <taxon>Cytophagales</taxon>
        <taxon>Hymenobacteraceae</taxon>
        <taxon>Hymenobacter</taxon>
    </lineage>
</organism>
<dbReference type="RefSeq" id="WP_196283833.1">
    <property type="nucleotide sequence ID" value="NZ_JADQDQ010000013.1"/>
</dbReference>
<proteinExistence type="predicted"/>
<name>A0ABS0IMB1_9BACT</name>
<dbReference type="EMBL" id="JADQDQ010000013">
    <property type="protein sequence ID" value="MBF9239481.1"/>
    <property type="molecule type" value="Genomic_DNA"/>
</dbReference>
<gene>
    <name evidence="1" type="ORF">I2I05_18960</name>
</gene>
<accession>A0ABS0IMB1</accession>
<protein>
    <submittedName>
        <fullName evidence="1">Uncharacterized protein</fullName>
    </submittedName>
</protein>
<dbReference type="Proteomes" id="UP000597617">
    <property type="component" value="Unassembled WGS sequence"/>
</dbReference>
<sequence>MSKSPVFALPVQAHVRQFLLKELGPEPVNIHQNTYMGRTVRMKVEKLPFRQLDRPVPAQGPVLLISLPTALRHHTLTPASAKQIGETLDKFFQQQLIAFVKGQVAVTQNERAALRSFYNLYEINPSDYDLEEARKVYRDYRDKIMKGNKHYELMYENGGSALRSDYAVAS</sequence>
<keyword evidence="2" id="KW-1185">Reference proteome</keyword>
<evidence type="ECO:0000313" key="1">
    <source>
        <dbReference type="EMBL" id="MBF9239481.1"/>
    </source>
</evidence>
<comment type="caution">
    <text evidence="1">The sequence shown here is derived from an EMBL/GenBank/DDBJ whole genome shotgun (WGS) entry which is preliminary data.</text>
</comment>
<reference evidence="1 2" key="1">
    <citation type="submission" date="2020-11" db="EMBL/GenBank/DDBJ databases">
        <authorList>
            <person name="Kim M.K."/>
        </authorList>
    </citation>
    <scope>NUCLEOTIDE SEQUENCE [LARGE SCALE GENOMIC DNA]</scope>
    <source>
        <strain evidence="1 2">BT683</strain>
    </source>
</reference>
<evidence type="ECO:0000313" key="2">
    <source>
        <dbReference type="Proteomes" id="UP000597617"/>
    </source>
</evidence>